<dbReference type="EMBL" id="CP036432">
    <property type="protein sequence ID" value="QDV85830.1"/>
    <property type="molecule type" value="Genomic_DNA"/>
</dbReference>
<evidence type="ECO:0000313" key="3">
    <source>
        <dbReference type="Proteomes" id="UP000318081"/>
    </source>
</evidence>
<dbReference type="Proteomes" id="UP000318081">
    <property type="component" value="Chromosome"/>
</dbReference>
<accession>A0ABX5XUX2</accession>
<gene>
    <name evidence="2" type="ORF">TBK1r_48460</name>
</gene>
<organism evidence="2 3">
    <name type="scientific">Stieleria magnilauensis</name>
    <dbReference type="NCBI Taxonomy" id="2527963"/>
    <lineage>
        <taxon>Bacteria</taxon>
        <taxon>Pseudomonadati</taxon>
        <taxon>Planctomycetota</taxon>
        <taxon>Planctomycetia</taxon>
        <taxon>Pirellulales</taxon>
        <taxon>Pirellulaceae</taxon>
        <taxon>Stieleria</taxon>
    </lineage>
</organism>
<dbReference type="RefSeq" id="WP_419580308.1">
    <property type="nucleotide sequence ID" value="NZ_CP036432.1"/>
</dbReference>
<feature type="transmembrane region" description="Helical" evidence="1">
    <location>
        <begin position="29"/>
        <end position="46"/>
    </location>
</feature>
<proteinExistence type="predicted"/>
<protein>
    <submittedName>
        <fullName evidence="2">Uncharacterized protein</fullName>
    </submittedName>
</protein>
<evidence type="ECO:0000313" key="2">
    <source>
        <dbReference type="EMBL" id="QDV85830.1"/>
    </source>
</evidence>
<sequence>MNKTYFRHLAIFVAILIALNFLFQWHISIIGSLLLTIGLNFAFNLFSNRRSY</sequence>
<keyword evidence="3" id="KW-1185">Reference proteome</keyword>
<reference evidence="2 3" key="1">
    <citation type="submission" date="2019-02" db="EMBL/GenBank/DDBJ databases">
        <title>Deep-cultivation of Planctomycetes and their phenomic and genomic characterization uncovers novel biology.</title>
        <authorList>
            <person name="Wiegand S."/>
            <person name="Jogler M."/>
            <person name="Boedeker C."/>
            <person name="Pinto D."/>
            <person name="Vollmers J."/>
            <person name="Rivas-Marin E."/>
            <person name="Kohn T."/>
            <person name="Peeters S.H."/>
            <person name="Heuer A."/>
            <person name="Rast P."/>
            <person name="Oberbeckmann S."/>
            <person name="Bunk B."/>
            <person name="Jeske O."/>
            <person name="Meyerdierks A."/>
            <person name="Storesund J.E."/>
            <person name="Kallscheuer N."/>
            <person name="Luecker S."/>
            <person name="Lage O.M."/>
            <person name="Pohl T."/>
            <person name="Merkel B.J."/>
            <person name="Hornburger P."/>
            <person name="Mueller R.-W."/>
            <person name="Bruemmer F."/>
            <person name="Labrenz M."/>
            <person name="Spormann A.M."/>
            <person name="Op den Camp H."/>
            <person name="Overmann J."/>
            <person name="Amann R."/>
            <person name="Jetten M.S.M."/>
            <person name="Mascher T."/>
            <person name="Medema M.H."/>
            <person name="Devos D.P."/>
            <person name="Kaster A.-K."/>
            <person name="Ovreas L."/>
            <person name="Rohde M."/>
            <person name="Galperin M.Y."/>
            <person name="Jogler C."/>
        </authorList>
    </citation>
    <scope>NUCLEOTIDE SEQUENCE [LARGE SCALE GENOMIC DNA]</scope>
    <source>
        <strain evidence="2 3">TBK1r</strain>
    </source>
</reference>
<keyword evidence="1" id="KW-1133">Transmembrane helix</keyword>
<keyword evidence="1" id="KW-0472">Membrane</keyword>
<evidence type="ECO:0000256" key="1">
    <source>
        <dbReference type="SAM" id="Phobius"/>
    </source>
</evidence>
<feature type="transmembrane region" description="Helical" evidence="1">
    <location>
        <begin position="5"/>
        <end position="23"/>
    </location>
</feature>
<name>A0ABX5XUX2_9BACT</name>
<keyword evidence="1" id="KW-0812">Transmembrane</keyword>